<sequence length="151" mass="15544">MRRLIRRVKKIVKGVVALEFLLVSPLVIGLVYAAATYGVLFSWQMRMQVSVDRAAAAATTLDRNTTSDPGVMAASLANGALANNVPTFMGSVPADACVTVGAEVVCDLSIALTDGGCSEASGVATGPDQLGIFGGFPPLPDCLSVTSRVTI</sequence>
<protein>
    <recommendedName>
        <fullName evidence="4">TadE-like protein</fullName>
    </recommendedName>
</protein>
<organism evidence="2 3">
    <name type="scientific">Alcanivorax borkumensis (strain ATCC 700651 / DSM 11573 / NCIMB 13689 / SK2)</name>
    <dbReference type="NCBI Taxonomy" id="393595"/>
    <lineage>
        <taxon>Bacteria</taxon>
        <taxon>Pseudomonadati</taxon>
        <taxon>Pseudomonadota</taxon>
        <taxon>Gammaproteobacteria</taxon>
        <taxon>Oceanospirillales</taxon>
        <taxon>Alcanivoracaceae</taxon>
        <taxon>Alcanivorax</taxon>
    </lineage>
</organism>
<dbReference type="STRING" id="393595.ABO_0217"/>
<dbReference type="Proteomes" id="UP000008871">
    <property type="component" value="Chromosome"/>
</dbReference>
<dbReference type="OrthoDB" id="6077738at2"/>
<evidence type="ECO:0008006" key="4">
    <source>
        <dbReference type="Google" id="ProtNLM"/>
    </source>
</evidence>
<keyword evidence="1" id="KW-0812">Transmembrane</keyword>
<gene>
    <name evidence="2" type="ordered locus">ABO_0217</name>
</gene>
<keyword evidence="1" id="KW-0472">Membrane</keyword>
<dbReference type="eggNOG" id="COG4961">
    <property type="taxonomic scope" value="Bacteria"/>
</dbReference>
<keyword evidence="1" id="KW-1133">Transmembrane helix</keyword>
<dbReference type="HOGENOM" id="CLU_140159_0_0_6"/>
<name>Q0VT55_ALCBS</name>
<evidence type="ECO:0000313" key="2">
    <source>
        <dbReference type="EMBL" id="CAL15665.1"/>
    </source>
</evidence>
<feature type="transmembrane region" description="Helical" evidence="1">
    <location>
        <begin position="20"/>
        <end position="43"/>
    </location>
</feature>
<dbReference type="AlphaFoldDB" id="Q0VT55"/>
<dbReference type="KEGG" id="abo:ABO_0217"/>
<accession>Q0VT55</accession>
<proteinExistence type="predicted"/>
<reference evidence="2 3" key="1">
    <citation type="journal article" date="2006" name="Nat. Biotechnol.">
        <title>Genome sequence of the ubiquitous hydrocarbon-degrading marine bacterium Alcanivorax borkumensis.</title>
        <authorList>
            <person name="Schneiker S."/>
            <person name="Martins dos Santos V.A.P."/>
            <person name="Bartels D."/>
            <person name="Bekel T."/>
            <person name="Brecht M."/>
            <person name="Buhrmester J."/>
            <person name="Chernikova T.N."/>
            <person name="Denaro R."/>
            <person name="Ferrer M."/>
            <person name="Gertler C."/>
            <person name="Goesmann A."/>
            <person name="Golyshina O.V."/>
            <person name="Kaminski F."/>
            <person name="Khachane A.N."/>
            <person name="Lang S."/>
            <person name="Linke B."/>
            <person name="McHardy A.C."/>
            <person name="Meyer F."/>
            <person name="Nechitaylo T."/>
            <person name="Puehler A."/>
            <person name="Regenhardt D."/>
            <person name="Rupp O."/>
            <person name="Sabirova J.S."/>
            <person name="Selbitschka W."/>
            <person name="Yakimov M.M."/>
            <person name="Timmis K.N."/>
            <person name="Vorhoelter F.-J."/>
            <person name="Weidner S."/>
            <person name="Kaiser O."/>
            <person name="Golyshin P.N."/>
        </authorList>
    </citation>
    <scope>NUCLEOTIDE SEQUENCE [LARGE SCALE GENOMIC DNA]</scope>
    <source>
        <strain evidence="3">ATCC 700651 / DSM 11573 / NCIMB 13689 / SK2</strain>
    </source>
</reference>
<keyword evidence="3" id="KW-1185">Reference proteome</keyword>
<evidence type="ECO:0000313" key="3">
    <source>
        <dbReference type="Proteomes" id="UP000008871"/>
    </source>
</evidence>
<evidence type="ECO:0000256" key="1">
    <source>
        <dbReference type="SAM" id="Phobius"/>
    </source>
</evidence>
<dbReference type="EMBL" id="AM286690">
    <property type="protein sequence ID" value="CAL15665.1"/>
    <property type="molecule type" value="Genomic_DNA"/>
</dbReference>